<dbReference type="CDD" id="cd02440">
    <property type="entry name" value="AdoMet_MTases"/>
    <property type="match status" value="1"/>
</dbReference>
<evidence type="ECO:0000259" key="7">
    <source>
        <dbReference type="Pfam" id="PF17827"/>
    </source>
</evidence>
<comment type="caution">
    <text evidence="5">Lacks conserved residue(s) required for the propagation of feature annotation.</text>
</comment>
<evidence type="ECO:0000313" key="8">
    <source>
        <dbReference type="EMBL" id="MBS7525827.1"/>
    </source>
</evidence>
<dbReference type="Pfam" id="PF05175">
    <property type="entry name" value="MTS"/>
    <property type="match status" value="1"/>
</dbReference>
<feature type="binding site" evidence="5">
    <location>
        <position position="186"/>
    </location>
    <ligand>
        <name>S-adenosyl-L-methionine</name>
        <dbReference type="ChEBI" id="CHEBI:59789"/>
    </ligand>
</feature>
<dbReference type="InterPro" id="IPR019874">
    <property type="entry name" value="RF_methyltr_PrmC"/>
</dbReference>
<dbReference type="Gene3D" id="1.10.8.10">
    <property type="entry name" value="DNA helicase RuvA subunit, C-terminal domain"/>
    <property type="match status" value="1"/>
</dbReference>
<feature type="binding site" evidence="5">
    <location>
        <position position="142"/>
    </location>
    <ligand>
        <name>S-adenosyl-L-methionine</name>
        <dbReference type="ChEBI" id="CHEBI:59789"/>
    </ligand>
</feature>
<keyword evidence="2 5" id="KW-0808">Transferase</keyword>
<evidence type="ECO:0000256" key="5">
    <source>
        <dbReference type="HAMAP-Rule" id="MF_02126"/>
    </source>
</evidence>
<dbReference type="GO" id="GO:0102559">
    <property type="term" value="F:peptide chain release factor N(5)-glutamine methyltransferase activity"/>
    <property type="evidence" value="ECO:0007669"/>
    <property type="project" value="UniProtKB-EC"/>
</dbReference>
<feature type="domain" description="Methyltransferase small" evidence="6">
    <location>
        <begin position="104"/>
        <end position="189"/>
    </location>
</feature>
<comment type="function">
    <text evidence="5">Methylates the class 1 translation termination release factors RF1/PrfA and RF2/PrfB on the glutamine residue of the universally conserved GGQ motif.</text>
</comment>
<dbReference type="NCBIfam" id="TIGR03534">
    <property type="entry name" value="RF_mod_PrmC"/>
    <property type="match status" value="1"/>
</dbReference>
<evidence type="ECO:0000256" key="3">
    <source>
        <dbReference type="ARBA" id="ARBA00022691"/>
    </source>
</evidence>
<evidence type="ECO:0000313" key="9">
    <source>
        <dbReference type="Proteomes" id="UP000746471"/>
    </source>
</evidence>
<feature type="domain" description="Release factor glutamine methyltransferase N-terminal" evidence="7">
    <location>
        <begin position="6"/>
        <end position="74"/>
    </location>
</feature>
<comment type="catalytic activity">
    <reaction evidence="4 5">
        <text>L-glutaminyl-[peptide chain release factor] + S-adenosyl-L-methionine = N(5)-methyl-L-glutaminyl-[peptide chain release factor] + S-adenosyl-L-homocysteine + H(+)</text>
        <dbReference type="Rhea" id="RHEA:42896"/>
        <dbReference type="Rhea" id="RHEA-COMP:10271"/>
        <dbReference type="Rhea" id="RHEA-COMP:10272"/>
        <dbReference type="ChEBI" id="CHEBI:15378"/>
        <dbReference type="ChEBI" id="CHEBI:30011"/>
        <dbReference type="ChEBI" id="CHEBI:57856"/>
        <dbReference type="ChEBI" id="CHEBI:59789"/>
        <dbReference type="ChEBI" id="CHEBI:61891"/>
        <dbReference type="EC" id="2.1.1.297"/>
    </reaction>
</comment>
<evidence type="ECO:0000256" key="2">
    <source>
        <dbReference type="ARBA" id="ARBA00022679"/>
    </source>
</evidence>
<comment type="caution">
    <text evidence="8">The sequence shown here is derived from an EMBL/GenBank/DDBJ whole genome shotgun (WGS) entry which is preliminary data.</text>
</comment>
<keyword evidence="3 5" id="KW-0949">S-adenosyl-L-methionine</keyword>
<dbReference type="InterPro" id="IPR007848">
    <property type="entry name" value="Small_mtfrase_dom"/>
</dbReference>
<reference evidence="8 9" key="1">
    <citation type="submission" date="2021-05" db="EMBL/GenBank/DDBJ databases">
        <title>Fusibacter ferrireducens sp. nov., an anaerobic, sulfur- and Fe-reducing bacterium isolated from the mangrove sediment.</title>
        <authorList>
            <person name="Qiu D."/>
        </authorList>
    </citation>
    <scope>NUCLEOTIDE SEQUENCE [LARGE SCALE GENOMIC DNA]</scope>
    <source>
        <strain evidence="8 9">DSM 12116</strain>
    </source>
</reference>
<keyword evidence="1 5" id="KW-0489">Methyltransferase</keyword>
<keyword evidence="9" id="KW-1185">Reference proteome</keyword>
<dbReference type="SUPFAM" id="SSF53335">
    <property type="entry name" value="S-adenosyl-L-methionine-dependent methyltransferases"/>
    <property type="match status" value="1"/>
</dbReference>
<dbReference type="Pfam" id="PF17827">
    <property type="entry name" value="PrmC_N"/>
    <property type="match status" value="1"/>
</dbReference>
<gene>
    <name evidence="5 8" type="primary">prmC</name>
    <name evidence="8" type="ORF">KHM83_03950</name>
</gene>
<dbReference type="InterPro" id="IPR050320">
    <property type="entry name" value="N5-glutamine_MTase"/>
</dbReference>
<dbReference type="PROSITE" id="PS00092">
    <property type="entry name" value="N6_MTASE"/>
    <property type="match status" value="1"/>
</dbReference>
<dbReference type="EMBL" id="JAHBCL010000005">
    <property type="protein sequence ID" value="MBS7525827.1"/>
    <property type="molecule type" value="Genomic_DNA"/>
</dbReference>
<dbReference type="EC" id="2.1.1.297" evidence="5"/>
<proteinExistence type="inferred from homology"/>
<dbReference type="GO" id="GO:0032259">
    <property type="term" value="P:methylation"/>
    <property type="evidence" value="ECO:0007669"/>
    <property type="project" value="UniProtKB-KW"/>
</dbReference>
<dbReference type="InterPro" id="IPR002052">
    <property type="entry name" value="DNA_methylase_N6_adenine_CS"/>
</dbReference>
<feature type="binding site" evidence="5">
    <location>
        <begin position="119"/>
        <end position="123"/>
    </location>
    <ligand>
        <name>S-adenosyl-L-methionine</name>
        <dbReference type="ChEBI" id="CHEBI:59789"/>
    </ligand>
</feature>
<dbReference type="Gene3D" id="3.40.50.150">
    <property type="entry name" value="Vaccinia Virus protein VP39"/>
    <property type="match status" value="1"/>
</dbReference>
<organism evidence="8 9">
    <name type="scientific">Fusibacter paucivorans</name>
    <dbReference type="NCBI Taxonomy" id="76009"/>
    <lineage>
        <taxon>Bacteria</taxon>
        <taxon>Bacillati</taxon>
        <taxon>Bacillota</taxon>
        <taxon>Clostridia</taxon>
        <taxon>Eubacteriales</taxon>
        <taxon>Eubacteriales Family XII. Incertae Sedis</taxon>
        <taxon>Fusibacter</taxon>
    </lineage>
</organism>
<accession>A0ABS5PP52</accession>
<protein>
    <recommendedName>
        <fullName evidence="5">Release factor glutamine methyltransferase</fullName>
        <shortName evidence="5">RF MTase</shortName>
        <ecNumber evidence="5">2.1.1.297</ecNumber>
    </recommendedName>
    <alternativeName>
        <fullName evidence="5">N5-glutamine methyltransferase PrmC</fullName>
    </alternativeName>
    <alternativeName>
        <fullName evidence="5">Protein-(glutamine-N5) MTase PrmC</fullName>
    </alternativeName>
    <alternativeName>
        <fullName evidence="5">Protein-glutamine N-methyltransferase PrmC</fullName>
    </alternativeName>
</protein>
<evidence type="ECO:0000256" key="4">
    <source>
        <dbReference type="ARBA" id="ARBA00048391"/>
    </source>
</evidence>
<dbReference type="RefSeq" id="WP_213235611.1">
    <property type="nucleotide sequence ID" value="NZ_JAHBCL010000005.1"/>
</dbReference>
<dbReference type="InterPro" id="IPR004556">
    <property type="entry name" value="HemK-like"/>
</dbReference>
<dbReference type="NCBIfam" id="TIGR00536">
    <property type="entry name" value="hemK_fam"/>
    <property type="match status" value="1"/>
</dbReference>
<dbReference type="Proteomes" id="UP000746471">
    <property type="component" value="Unassembled WGS sequence"/>
</dbReference>
<dbReference type="InterPro" id="IPR040758">
    <property type="entry name" value="PrmC_N"/>
</dbReference>
<comment type="similarity">
    <text evidence="5">Belongs to the protein N5-glutamine methyltransferase family. PrmC subfamily.</text>
</comment>
<dbReference type="PANTHER" id="PTHR18895">
    <property type="entry name" value="HEMK METHYLTRANSFERASE"/>
    <property type="match status" value="1"/>
</dbReference>
<dbReference type="PANTHER" id="PTHR18895:SF74">
    <property type="entry name" value="MTRF1L RELEASE FACTOR GLUTAMINE METHYLTRANSFERASE"/>
    <property type="match status" value="1"/>
</dbReference>
<evidence type="ECO:0000256" key="1">
    <source>
        <dbReference type="ARBA" id="ARBA00022603"/>
    </source>
</evidence>
<dbReference type="InterPro" id="IPR029063">
    <property type="entry name" value="SAM-dependent_MTases_sf"/>
</dbReference>
<dbReference type="HAMAP" id="MF_02126">
    <property type="entry name" value="RF_methyltr_PrmC"/>
    <property type="match status" value="1"/>
</dbReference>
<feature type="binding site" evidence="5">
    <location>
        <begin position="186"/>
        <end position="189"/>
    </location>
    <ligand>
        <name>substrate</name>
    </ligand>
</feature>
<sequence length="286" mass="31471">MTLGTLLKQTEDSLSAVTETYAVEARLLLTTLLGFSKLDLVLERNTVIETSEVSRVLAAIKRREAHEPLQYILGEQGFMGLTFKVKPGVLIPRDDTESLVVYALKRLESTVKPHILDVGTGSGAIAISLLKGIADAKAVAVDISTLALTIAAENAQRLGVLERLTILESDLFEAVDGMQFDLIISNPPYIPISDRRTLQREVSCYEPETALFAGEDGLDFYRRMIPAAGRYLKSDGLLMFEAGHDQGERIAAMMREAGYEDVHLECDLRGVPRFIIGKCRHGGYDV</sequence>
<evidence type="ECO:0000259" key="6">
    <source>
        <dbReference type="Pfam" id="PF05175"/>
    </source>
</evidence>
<name>A0ABS5PP52_9FIRM</name>